<accession>X1VEJ7</accession>
<comment type="caution">
    <text evidence="1">The sequence shown here is derived from an EMBL/GenBank/DDBJ whole genome shotgun (WGS) entry which is preliminary data.</text>
</comment>
<sequence>MAEKALTAYEDDIEAMMPKVLMVMMGLVLLMAVLPAAQSITQSVQAQAYQGR</sequence>
<proteinExistence type="predicted"/>
<reference evidence="1" key="1">
    <citation type="journal article" date="2014" name="Front. Microbiol.">
        <title>High frequency of phylogenetically diverse reductive dehalogenase-homologous genes in deep subseafloor sedimentary metagenomes.</title>
        <authorList>
            <person name="Kawai M."/>
            <person name="Futagami T."/>
            <person name="Toyoda A."/>
            <person name="Takaki Y."/>
            <person name="Nishi S."/>
            <person name="Hori S."/>
            <person name="Arai W."/>
            <person name="Tsubouchi T."/>
            <person name="Morono Y."/>
            <person name="Uchiyama I."/>
            <person name="Ito T."/>
            <person name="Fujiyama A."/>
            <person name="Inagaki F."/>
            <person name="Takami H."/>
        </authorList>
    </citation>
    <scope>NUCLEOTIDE SEQUENCE</scope>
    <source>
        <strain evidence="1">Expedition CK06-06</strain>
    </source>
</reference>
<protein>
    <submittedName>
        <fullName evidence="1">Uncharacterized protein</fullName>
    </submittedName>
</protein>
<dbReference type="EMBL" id="BARW01027597">
    <property type="protein sequence ID" value="GAJ16192.1"/>
    <property type="molecule type" value="Genomic_DNA"/>
</dbReference>
<organism evidence="1">
    <name type="scientific">marine sediment metagenome</name>
    <dbReference type="NCBI Taxonomy" id="412755"/>
    <lineage>
        <taxon>unclassified sequences</taxon>
        <taxon>metagenomes</taxon>
        <taxon>ecological metagenomes</taxon>
    </lineage>
</organism>
<feature type="non-terminal residue" evidence="1">
    <location>
        <position position="52"/>
    </location>
</feature>
<name>X1VEJ7_9ZZZZ</name>
<dbReference type="AlphaFoldDB" id="X1VEJ7"/>
<evidence type="ECO:0000313" key="1">
    <source>
        <dbReference type="EMBL" id="GAJ16192.1"/>
    </source>
</evidence>
<gene>
    <name evidence="1" type="ORF">S12H4_44747</name>
</gene>